<dbReference type="CDD" id="cd07035">
    <property type="entry name" value="TPP_PYR_POX_like"/>
    <property type="match status" value="1"/>
</dbReference>
<dbReference type="Proteomes" id="UP001501116">
    <property type="component" value="Unassembled WGS sequence"/>
</dbReference>
<evidence type="ECO:0000259" key="6">
    <source>
        <dbReference type="Pfam" id="PF02776"/>
    </source>
</evidence>
<evidence type="ECO:0000313" key="8">
    <source>
        <dbReference type="Proteomes" id="UP001501116"/>
    </source>
</evidence>
<gene>
    <name evidence="7" type="ORF">GCM10009754_28700</name>
</gene>
<dbReference type="EMBL" id="BAAANN010000010">
    <property type="protein sequence ID" value="GAA1956933.1"/>
    <property type="molecule type" value="Genomic_DNA"/>
</dbReference>
<dbReference type="InterPro" id="IPR012001">
    <property type="entry name" value="Thiamin_PyroP_enz_TPP-bd_dom"/>
</dbReference>
<sequence>MNVAQAVGVALARFGVRKAFGVVGSGNFHFTNGLVRGGSDFVAARHEGGATTMADAYARCSGEVAVVSVHQGCGLANATTGLGEAAKSRTPLIVVTGEVTDPLSNFHLDSGALAHAVGAVSVVVRSAESALADVRRAFALARRDRRTVLLRLPLDVQEEPFDEHLLDGLTAIEPLPHPRAAGQDVEALAAALRRAERPVFLCGRGARSARKALVELADLSGALLAEGAVAKGLFTGEPWGIGVSGGFSSPLTAELIRGADLVVGWGCALNDWTTAHGRLLGPETVLVQVDLDAAALGRNRPVALGIVGDVAGTAEAVAERLDGHRGGGYRSAGLRTRIAKEIRWRDHAHEDAGTAGTIDPRTLSAALDEIVPGNRVVGVDSGNFMGYPTMYLDVPDENGFCFTQAFQSIGLGLATATGAALALPDRFPVAACGDGGFLMGIAELETVVRLNLPMLIVVYNDHAYGAEVYFFEPGGEPTGTVTFPDTDLAAIARGYGCDAVTVRTRTDLDEVATRVAAGLDRPLVVDAKISGFGAWWLKAAMAHH</sequence>
<dbReference type="Gene3D" id="3.40.50.970">
    <property type="match status" value="2"/>
</dbReference>
<dbReference type="InterPro" id="IPR045229">
    <property type="entry name" value="TPP_enz"/>
</dbReference>
<evidence type="ECO:0000259" key="5">
    <source>
        <dbReference type="Pfam" id="PF02775"/>
    </source>
</evidence>
<dbReference type="InterPro" id="IPR011766">
    <property type="entry name" value="TPP_enzyme_TPP-bd"/>
</dbReference>
<keyword evidence="2 3" id="KW-0786">Thiamine pyrophosphate</keyword>
<keyword evidence="8" id="KW-1185">Reference proteome</keyword>
<dbReference type="Pfam" id="PF02776">
    <property type="entry name" value="TPP_enzyme_N"/>
    <property type="match status" value="1"/>
</dbReference>
<organism evidence="7 8">
    <name type="scientific">Amycolatopsis minnesotensis</name>
    <dbReference type="NCBI Taxonomy" id="337894"/>
    <lineage>
        <taxon>Bacteria</taxon>
        <taxon>Bacillati</taxon>
        <taxon>Actinomycetota</taxon>
        <taxon>Actinomycetes</taxon>
        <taxon>Pseudonocardiales</taxon>
        <taxon>Pseudonocardiaceae</taxon>
        <taxon>Amycolatopsis</taxon>
    </lineage>
</organism>
<feature type="domain" description="Thiamine pyrophosphate enzyme TPP-binding" evidence="5">
    <location>
        <begin position="381"/>
        <end position="526"/>
    </location>
</feature>
<proteinExistence type="inferred from homology"/>
<feature type="domain" description="Thiamine pyrophosphate enzyme N-terminal TPP-binding" evidence="6">
    <location>
        <begin position="1"/>
        <end position="103"/>
    </location>
</feature>
<protein>
    <submittedName>
        <fullName evidence="7">Thiamine pyrophosphate-binding protein</fullName>
    </submittedName>
</protein>
<name>A0ABN2QR72_9PSEU</name>
<dbReference type="InterPro" id="IPR012000">
    <property type="entry name" value="Thiamin_PyroP_enz_cen_dom"/>
</dbReference>
<evidence type="ECO:0000313" key="7">
    <source>
        <dbReference type="EMBL" id="GAA1956933.1"/>
    </source>
</evidence>
<evidence type="ECO:0000259" key="4">
    <source>
        <dbReference type="Pfam" id="PF00205"/>
    </source>
</evidence>
<comment type="similarity">
    <text evidence="1 3">Belongs to the TPP enzyme family.</text>
</comment>
<dbReference type="SUPFAM" id="SSF52518">
    <property type="entry name" value="Thiamin diphosphate-binding fold (THDP-binding)"/>
    <property type="match status" value="2"/>
</dbReference>
<feature type="domain" description="Thiamine pyrophosphate enzyme central" evidence="4">
    <location>
        <begin position="185"/>
        <end position="316"/>
    </location>
</feature>
<dbReference type="InterPro" id="IPR029061">
    <property type="entry name" value="THDP-binding"/>
</dbReference>
<dbReference type="SUPFAM" id="SSF52467">
    <property type="entry name" value="DHS-like NAD/FAD-binding domain"/>
    <property type="match status" value="1"/>
</dbReference>
<evidence type="ECO:0000256" key="2">
    <source>
        <dbReference type="ARBA" id="ARBA00023052"/>
    </source>
</evidence>
<dbReference type="InterPro" id="IPR029035">
    <property type="entry name" value="DHS-like_NAD/FAD-binding_dom"/>
</dbReference>
<reference evidence="7 8" key="1">
    <citation type="journal article" date="2019" name="Int. J. Syst. Evol. Microbiol.">
        <title>The Global Catalogue of Microorganisms (GCM) 10K type strain sequencing project: providing services to taxonomists for standard genome sequencing and annotation.</title>
        <authorList>
            <consortium name="The Broad Institute Genomics Platform"/>
            <consortium name="The Broad Institute Genome Sequencing Center for Infectious Disease"/>
            <person name="Wu L."/>
            <person name="Ma J."/>
        </authorList>
    </citation>
    <scope>NUCLEOTIDE SEQUENCE [LARGE SCALE GENOMIC DNA]</scope>
    <source>
        <strain evidence="7 8">JCM 14545</strain>
    </source>
</reference>
<dbReference type="Pfam" id="PF02775">
    <property type="entry name" value="TPP_enzyme_C"/>
    <property type="match status" value="1"/>
</dbReference>
<dbReference type="PANTHER" id="PTHR18968">
    <property type="entry name" value="THIAMINE PYROPHOSPHATE ENZYMES"/>
    <property type="match status" value="1"/>
</dbReference>
<dbReference type="RefSeq" id="WP_344417769.1">
    <property type="nucleotide sequence ID" value="NZ_BAAANN010000010.1"/>
</dbReference>
<comment type="caution">
    <text evidence="7">The sequence shown here is derived from an EMBL/GenBank/DDBJ whole genome shotgun (WGS) entry which is preliminary data.</text>
</comment>
<dbReference type="Pfam" id="PF00205">
    <property type="entry name" value="TPP_enzyme_M"/>
    <property type="match status" value="1"/>
</dbReference>
<dbReference type="Gene3D" id="3.40.50.1220">
    <property type="entry name" value="TPP-binding domain"/>
    <property type="match status" value="1"/>
</dbReference>
<dbReference type="PANTHER" id="PTHR18968:SF13">
    <property type="entry name" value="ACETOLACTATE SYNTHASE CATALYTIC SUBUNIT, MITOCHONDRIAL"/>
    <property type="match status" value="1"/>
</dbReference>
<accession>A0ABN2QR72</accession>
<evidence type="ECO:0000256" key="3">
    <source>
        <dbReference type="RuleBase" id="RU362132"/>
    </source>
</evidence>
<dbReference type="CDD" id="cd00568">
    <property type="entry name" value="TPP_enzymes"/>
    <property type="match status" value="1"/>
</dbReference>
<evidence type="ECO:0000256" key="1">
    <source>
        <dbReference type="ARBA" id="ARBA00007812"/>
    </source>
</evidence>